<protein>
    <submittedName>
        <fullName evidence="2">Uncharacterized protein</fullName>
    </submittedName>
</protein>
<gene>
    <name evidence="2" type="ORF">EIP91_012350</name>
</gene>
<dbReference type="AlphaFoldDB" id="A0A4R0RQ54"/>
<feature type="compositionally biased region" description="Low complexity" evidence="1">
    <location>
        <begin position="297"/>
        <end position="308"/>
    </location>
</feature>
<sequence>MTSDAPVNDAVSKHIVHTQVVTTETMPHRVHPVISSRHRFQLPVGDQTGLTKTGVHFCRLPPSTTSTTLHWHTHEDEWFYIIDAADDAALLIMDDEARDGVTREVGVAKGDFIGFPAGVKLGHGLRSGKGELVYLMGGSREPLDVSNYPEAGRRRVISRNGPYWAVDEMNVIPQGTITARDVQNAVAGRSIHDIALREVIEALQARDFEMETALTKRLNAPPSRPSTPNGASHPNGAANGATNGATNGANGHPNGATNGANGAANGANGSNSGQSLPSHFPPALTGQVGTAQQPHTPNVVNNNPAGNAQEQSAPVEEWPERRMYWARGFGSQNALRKRLNAPPSRPPTNGATNGANGHPNGANGATNGANGATNGANGANGHPTNGANGGQQLPSHFPPALTGQVGTAQQPQTPNVVNHNPAGNAQEQSAPVEEWPERRMF</sequence>
<evidence type="ECO:0000256" key="1">
    <source>
        <dbReference type="SAM" id="MobiDB-lite"/>
    </source>
</evidence>
<feature type="region of interest" description="Disordered" evidence="1">
    <location>
        <begin position="337"/>
        <end position="441"/>
    </location>
</feature>
<organism evidence="2 3">
    <name type="scientific">Steccherinum ochraceum</name>
    <dbReference type="NCBI Taxonomy" id="92696"/>
    <lineage>
        <taxon>Eukaryota</taxon>
        <taxon>Fungi</taxon>
        <taxon>Dikarya</taxon>
        <taxon>Basidiomycota</taxon>
        <taxon>Agaricomycotina</taxon>
        <taxon>Agaricomycetes</taxon>
        <taxon>Polyporales</taxon>
        <taxon>Steccherinaceae</taxon>
        <taxon>Steccherinum</taxon>
    </lineage>
</organism>
<comment type="caution">
    <text evidence="2">The sequence shown here is derived from an EMBL/GenBank/DDBJ whole genome shotgun (WGS) entry which is preliminary data.</text>
</comment>
<accession>A0A4R0RQ54</accession>
<proteinExistence type="predicted"/>
<dbReference type="SUPFAM" id="SSF51182">
    <property type="entry name" value="RmlC-like cupins"/>
    <property type="match status" value="1"/>
</dbReference>
<feature type="compositionally biased region" description="Polar residues" evidence="1">
    <location>
        <begin position="404"/>
        <end position="429"/>
    </location>
</feature>
<feature type="compositionally biased region" description="Low complexity" evidence="1">
    <location>
        <begin position="347"/>
        <end position="386"/>
    </location>
</feature>
<dbReference type="Proteomes" id="UP000292702">
    <property type="component" value="Unassembled WGS sequence"/>
</dbReference>
<evidence type="ECO:0000313" key="3">
    <source>
        <dbReference type="Proteomes" id="UP000292702"/>
    </source>
</evidence>
<name>A0A4R0RQ54_9APHY</name>
<feature type="compositionally biased region" description="Low complexity" evidence="1">
    <location>
        <begin position="233"/>
        <end position="273"/>
    </location>
</feature>
<keyword evidence="3" id="KW-1185">Reference proteome</keyword>
<dbReference type="InterPro" id="IPR011051">
    <property type="entry name" value="RmlC_Cupin_sf"/>
</dbReference>
<feature type="compositionally biased region" description="Polar residues" evidence="1">
    <location>
        <begin position="287"/>
        <end position="296"/>
    </location>
</feature>
<reference evidence="2 3" key="1">
    <citation type="submission" date="2018-11" db="EMBL/GenBank/DDBJ databases">
        <title>Genome assembly of Steccherinum ochraceum LE-BIN_3174, the white-rot fungus of the Steccherinaceae family (The Residual Polyporoid clade, Polyporales, Basidiomycota).</title>
        <authorList>
            <person name="Fedorova T.V."/>
            <person name="Glazunova O.A."/>
            <person name="Landesman E.O."/>
            <person name="Moiseenko K.V."/>
            <person name="Psurtseva N.V."/>
            <person name="Savinova O.S."/>
            <person name="Shakhova N.V."/>
            <person name="Tyazhelova T.V."/>
            <person name="Vasina D.V."/>
        </authorList>
    </citation>
    <scope>NUCLEOTIDE SEQUENCE [LARGE SCALE GENOMIC DNA]</scope>
    <source>
        <strain evidence="2 3">LE-BIN_3174</strain>
    </source>
</reference>
<evidence type="ECO:0000313" key="2">
    <source>
        <dbReference type="EMBL" id="TCD67489.1"/>
    </source>
</evidence>
<feature type="region of interest" description="Disordered" evidence="1">
    <location>
        <begin position="217"/>
        <end position="316"/>
    </location>
</feature>
<dbReference type="Gene3D" id="2.60.120.10">
    <property type="entry name" value="Jelly Rolls"/>
    <property type="match status" value="1"/>
</dbReference>
<dbReference type="EMBL" id="RWJN01000096">
    <property type="protein sequence ID" value="TCD67489.1"/>
    <property type="molecule type" value="Genomic_DNA"/>
</dbReference>
<dbReference type="OrthoDB" id="10263073at2759"/>
<dbReference type="CDD" id="cd02224">
    <property type="entry name" value="cupin_SPO2919-like"/>
    <property type="match status" value="1"/>
</dbReference>
<dbReference type="InterPro" id="IPR014710">
    <property type="entry name" value="RmlC-like_jellyroll"/>
</dbReference>